<organism evidence="5 6">
    <name type="scientific">Stentor coeruleus</name>
    <dbReference type="NCBI Taxonomy" id="5963"/>
    <lineage>
        <taxon>Eukaryota</taxon>
        <taxon>Sar</taxon>
        <taxon>Alveolata</taxon>
        <taxon>Ciliophora</taxon>
        <taxon>Postciliodesmatophora</taxon>
        <taxon>Heterotrichea</taxon>
        <taxon>Heterotrichida</taxon>
        <taxon>Stentoridae</taxon>
        <taxon>Stentor</taxon>
    </lineage>
</organism>
<protein>
    <recommendedName>
        <fullName evidence="4">Translin-associated factor X-interacting protein 1 N-terminal domain-containing protein</fullName>
    </recommendedName>
</protein>
<evidence type="ECO:0000313" key="5">
    <source>
        <dbReference type="EMBL" id="OMJ70967.1"/>
    </source>
</evidence>
<evidence type="ECO:0000313" key="6">
    <source>
        <dbReference type="Proteomes" id="UP000187209"/>
    </source>
</evidence>
<sequence>MSKKSRQQEPSLDSGRPLTPMLGTRRNNILLNPNPSSSKLMIGNKESPYSQIQSIAKANSSSNLKHRPQLHLKKASPSRLSNQSVILKANDSRHSLLDKRDLSISKHSSSGNSLNDYKEILTEKLANYQKEASFIEIHLNEKLQSKNLDFKQNSEKDFEIYREIFDEVIKKDIVFAAVLQRIKDAYDSVIVRKASSKTLKELNQKIKEISYELNCQQDINRSKEKELEKQKRENAEISKRLNRSEEICTEIQKKLCYITNFNISEVPKEDNKWKALLLENKTYFEAIGKLKDDIKNYKHKEKKLLKLILALKQRGYPVEEVFETDVESKKEKSLPNYSESGIMESCSETENIVSGRPVNKDKPSCVPGLNLGILEPEFFDSSSSSYDSYYTTSYD</sequence>
<keyword evidence="6" id="KW-1185">Reference proteome</keyword>
<proteinExistence type="predicted"/>
<dbReference type="Pfam" id="PF15739">
    <property type="entry name" value="TSNAXIP1_N"/>
    <property type="match status" value="1"/>
</dbReference>
<evidence type="ECO:0000256" key="3">
    <source>
        <dbReference type="SAM" id="MobiDB-lite"/>
    </source>
</evidence>
<name>A0A1R2B2J7_9CILI</name>
<feature type="region of interest" description="Disordered" evidence="3">
    <location>
        <begin position="58"/>
        <end position="78"/>
    </location>
</feature>
<dbReference type="InterPro" id="IPR032755">
    <property type="entry name" value="TSNAXIP1_N"/>
</dbReference>
<feature type="domain" description="Translin-associated factor X-interacting protein 1 N-terminal" evidence="4">
    <location>
        <begin position="139"/>
        <end position="241"/>
    </location>
</feature>
<feature type="region of interest" description="Disordered" evidence="3">
    <location>
        <begin position="1"/>
        <end position="43"/>
    </location>
</feature>
<feature type="compositionally biased region" description="Basic residues" evidence="3">
    <location>
        <begin position="64"/>
        <end position="76"/>
    </location>
</feature>
<feature type="compositionally biased region" description="Low complexity" evidence="3">
    <location>
        <begin position="27"/>
        <end position="38"/>
    </location>
</feature>
<dbReference type="Proteomes" id="UP000187209">
    <property type="component" value="Unassembled WGS sequence"/>
</dbReference>
<dbReference type="EMBL" id="MPUH01001035">
    <property type="protein sequence ID" value="OMJ70967.1"/>
    <property type="molecule type" value="Genomic_DNA"/>
</dbReference>
<evidence type="ECO:0000259" key="4">
    <source>
        <dbReference type="Pfam" id="PF15739"/>
    </source>
</evidence>
<reference evidence="5 6" key="1">
    <citation type="submission" date="2016-11" db="EMBL/GenBank/DDBJ databases">
        <title>The macronuclear genome of Stentor coeruleus: a giant cell with tiny introns.</title>
        <authorList>
            <person name="Slabodnick M."/>
            <person name="Ruby J.G."/>
            <person name="Reiff S.B."/>
            <person name="Swart E.C."/>
            <person name="Gosai S."/>
            <person name="Prabakaran S."/>
            <person name="Witkowska E."/>
            <person name="Larue G.E."/>
            <person name="Fisher S."/>
            <person name="Freeman R.M."/>
            <person name="Gunawardena J."/>
            <person name="Chu W."/>
            <person name="Stover N.A."/>
            <person name="Gregory B.D."/>
            <person name="Nowacki M."/>
            <person name="Derisi J."/>
            <person name="Roy S.W."/>
            <person name="Marshall W.F."/>
            <person name="Sood P."/>
        </authorList>
    </citation>
    <scope>NUCLEOTIDE SEQUENCE [LARGE SCALE GENOMIC DNA]</scope>
    <source>
        <strain evidence="5">WM001</strain>
    </source>
</reference>
<evidence type="ECO:0000256" key="2">
    <source>
        <dbReference type="SAM" id="Coils"/>
    </source>
</evidence>
<accession>A0A1R2B2J7</accession>
<comment type="caution">
    <text evidence="5">The sequence shown here is derived from an EMBL/GenBank/DDBJ whole genome shotgun (WGS) entry which is preliminary data.</text>
</comment>
<dbReference type="AlphaFoldDB" id="A0A1R2B2J7"/>
<keyword evidence="1 2" id="KW-0175">Coiled coil</keyword>
<gene>
    <name evidence="5" type="ORF">SteCoe_30941</name>
</gene>
<evidence type="ECO:0000256" key="1">
    <source>
        <dbReference type="ARBA" id="ARBA00023054"/>
    </source>
</evidence>
<feature type="coiled-coil region" evidence="2">
    <location>
        <begin position="199"/>
        <end position="247"/>
    </location>
</feature>